<feature type="non-terminal residue" evidence="2">
    <location>
        <position position="1"/>
    </location>
</feature>
<feature type="compositionally biased region" description="Polar residues" evidence="1">
    <location>
        <begin position="177"/>
        <end position="189"/>
    </location>
</feature>
<comment type="caution">
    <text evidence="2">The sequence shown here is derived from an EMBL/GenBank/DDBJ whole genome shotgun (WGS) entry which is preliminary data.</text>
</comment>
<evidence type="ECO:0000256" key="1">
    <source>
        <dbReference type="SAM" id="MobiDB-lite"/>
    </source>
</evidence>
<reference evidence="3" key="1">
    <citation type="submission" date="2022-10" db="EMBL/GenBank/DDBJ databases">
        <title>Genome assembly of Pristionchus species.</title>
        <authorList>
            <person name="Yoshida K."/>
            <person name="Sommer R.J."/>
        </authorList>
    </citation>
    <scope>NUCLEOTIDE SEQUENCE [LARGE SCALE GENOMIC DNA]</scope>
    <source>
        <strain evidence="3">RS5460</strain>
    </source>
</reference>
<dbReference type="Proteomes" id="UP001328107">
    <property type="component" value="Unassembled WGS sequence"/>
</dbReference>
<evidence type="ECO:0000313" key="2">
    <source>
        <dbReference type="EMBL" id="GMR47535.1"/>
    </source>
</evidence>
<sequence>FTSTQLPISTRNCLNTLTDCLMNQPDSHELMLPNGRTEENVFHYCEDTRNYVIPCMAKHLNVTLGPTAYDKGAFLHSCPYFKNGFDKQIMQDYGRAYLLTCVYNDIRNMQHKECLQYIVSDCGVRGNKTMSECSGLNPCPNHGKGLYDIYSKRTIHVIRSSSEEDTQFKTGKHGKQGDSSSFTRSITLT</sequence>
<dbReference type="AlphaFoldDB" id="A0AAN5I0V4"/>
<name>A0AAN5I0V4_9BILA</name>
<protein>
    <submittedName>
        <fullName evidence="2">Uncharacterized protein</fullName>
    </submittedName>
</protein>
<accession>A0AAN5I0V4</accession>
<evidence type="ECO:0000313" key="3">
    <source>
        <dbReference type="Proteomes" id="UP001328107"/>
    </source>
</evidence>
<feature type="region of interest" description="Disordered" evidence="1">
    <location>
        <begin position="161"/>
        <end position="189"/>
    </location>
</feature>
<gene>
    <name evidence="2" type="ORF">PMAYCL1PPCAC_17730</name>
</gene>
<proteinExistence type="predicted"/>
<keyword evidence="3" id="KW-1185">Reference proteome</keyword>
<organism evidence="2 3">
    <name type="scientific">Pristionchus mayeri</name>
    <dbReference type="NCBI Taxonomy" id="1317129"/>
    <lineage>
        <taxon>Eukaryota</taxon>
        <taxon>Metazoa</taxon>
        <taxon>Ecdysozoa</taxon>
        <taxon>Nematoda</taxon>
        <taxon>Chromadorea</taxon>
        <taxon>Rhabditida</taxon>
        <taxon>Rhabditina</taxon>
        <taxon>Diplogasteromorpha</taxon>
        <taxon>Diplogasteroidea</taxon>
        <taxon>Neodiplogasteridae</taxon>
        <taxon>Pristionchus</taxon>
    </lineage>
</organism>
<dbReference type="EMBL" id="BTRK01000004">
    <property type="protein sequence ID" value="GMR47535.1"/>
    <property type="molecule type" value="Genomic_DNA"/>
</dbReference>
<feature type="non-terminal residue" evidence="2">
    <location>
        <position position="189"/>
    </location>
</feature>